<sequence length="106" mass="11638">MSEISSALQSARIAIEHPQCGGGFQTQVATNFRPFGDPQALAILLAVPSVPGATENEKKDAASLLELWERKCGHWRGDHLNRDSVAPTLPHALQHWQEFLNVALRS</sequence>
<evidence type="ECO:0000313" key="2">
    <source>
        <dbReference type="Proteomes" id="UP000366945"/>
    </source>
</evidence>
<name>A0A5E4RLX4_9BURK</name>
<dbReference type="Proteomes" id="UP000366945">
    <property type="component" value="Unassembled WGS sequence"/>
</dbReference>
<organism evidence="1 2">
    <name type="scientific">Pandoraea pneumonica</name>
    <dbReference type="NCBI Taxonomy" id="2508299"/>
    <lineage>
        <taxon>Bacteria</taxon>
        <taxon>Pseudomonadati</taxon>
        <taxon>Pseudomonadota</taxon>
        <taxon>Betaproteobacteria</taxon>
        <taxon>Burkholderiales</taxon>
        <taxon>Burkholderiaceae</taxon>
        <taxon>Pandoraea</taxon>
    </lineage>
</organism>
<dbReference type="RefSeq" id="WP_150677638.1">
    <property type="nucleotide sequence ID" value="NZ_CABPSK010000001.1"/>
</dbReference>
<evidence type="ECO:0000313" key="1">
    <source>
        <dbReference type="EMBL" id="VVD62868.1"/>
    </source>
</evidence>
<protein>
    <submittedName>
        <fullName evidence="1">Uncharacterized protein</fullName>
    </submittedName>
</protein>
<proteinExistence type="predicted"/>
<dbReference type="EMBL" id="CABPSK010000001">
    <property type="protein sequence ID" value="VVD62868.1"/>
    <property type="molecule type" value="Genomic_DNA"/>
</dbReference>
<accession>A0A5E4RLX4</accession>
<dbReference type="OrthoDB" id="9902425at2"/>
<keyword evidence="2" id="KW-1185">Reference proteome</keyword>
<reference evidence="1 2" key="1">
    <citation type="submission" date="2019-08" db="EMBL/GenBank/DDBJ databases">
        <authorList>
            <person name="Peeters C."/>
        </authorList>
    </citation>
    <scope>NUCLEOTIDE SEQUENCE [LARGE SCALE GENOMIC DNA]</scope>
    <source>
        <strain evidence="1 2">LMG 31114</strain>
    </source>
</reference>
<dbReference type="GeneID" id="300402271"/>
<gene>
    <name evidence="1" type="ORF">PPN31114_00194</name>
</gene>
<dbReference type="AlphaFoldDB" id="A0A5E4RLX4"/>